<feature type="chain" id="PRO_5037285855" evidence="1">
    <location>
        <begin position="22"/>
        <end position="249"/>
    </location>
</feature>
<evidence type="ECO:0000256" key="1">
    <source>
        <dbReference type="SAM" id="SignalP"/>
    </source>
</evidence>
<dbReference type="Pfam" id="PF00497">
    <property type="entry name" value="SBP_bac_3"/>
    <property type="match status" value="1"/>
</dbReference>
<dbReference type="Proteomes" id="UP000663720">
    <property type="component" value="Chromosome"/>
</dbReference>
<dbReference type="InterPro" id="IPR001638">
    <property type="entry name" value="Solute-binding_3/MltF_N"/>
</dbReference>
<name>A0A975GG86_9BACT</name>
<dbReference type="PANTHER" id="PTHR38834">
    <property type="entry name" value="PERIPLASMIC SUBSTRATE BINDING PROTEIN FAMILY 3"/>
    <property type="match status" value="1"/>
</dbReference>
<dbReference type="EMBL" id="CP061799">
    <property type="protein sequence ID" value="QTA80037.1"/>
    <property type="molecule type" value="Genomic_DNA"/>
</dbReference>
<gene>
    <name evidence="3" type="ORF">dnl_23230</name>
</gene>
<dbReference type="KEGG" id="dli:dnl_23230"/>
<accession>A0A975GG86</accession>
<dbReference type="RefSeq" id="WP_207691714.1">
    <property type="nucleotide sequence ID" value="NZ_CP061799.1"/>
</dbReference>
<dbReference type="Gene3D" id="3.40.190.10">
    <property type="entry name" value="Periplasmic binding protein-like II"/>
    <property type="match status" value="2"/>
</dbReference>
<evidence type="ECO:0000313" key="4">
    <source>
        <dbReference type="Proteomes" id="UP000663720"/>
    </source>
</evidence>
<feature type="domain" description="Solute-binding protein family 3/N-terminal" evidence="2">
    <location>
        <begin position="27"/>
        <end position="244"/>
    </location>
</feature>
<evidence type="ECO:0000313" key="3">
    <source>
        <dbReference type="EMBL" id="QTA80037.1"/>
    </source>
</evidence>
<keyword evidence="4" id="KW-1185">Reference proteome</keyword>
<proteinExistence type="predicted"/>
<keyword evidence="1" id="KW-0732">Signal</keyword>
<feature type="signal peptide" evidence="1">
    <location>
        <begin position="1"/>
        <end position="21"/>
    </location>
</feature>
<dbReference type="AlphaFoldDB" id="A0A975GG86"/>
<dbReference type="SUPFAM" id="SSF53850">
    <property type="entry name" value="Periplasmic binding protein-like II"/>
    <property type="match status" value="1"/>
</dbReference>
<protein>
    <submittedName>
        <fullName evidence="3">ABC transporter, solute-binding protein family 3</fullName>
    </submittedName>
</protein>
<sequence length="249" mass="29045">MKNKWLYLLLFIFLIFPAAQAENIKIVTGEWAPFTSEKVEGYGFITEIVSLALKNMGIIPEYEFHKWNRCYSMVKRGDVLAAFPYSYTEERAEDVFFSDTIGKSRTMFFQYQSQLSPEIKYNILEDLKPYKIGGVKGYFYEKDFKESGLNVSYTSDETSALKKLEAGRIDLLPLNEIVGWELIKKHYPEKINKFKTLEKPYNVDNLMLIVSRKFPGSSNFLNNFNNSLNQIKTKNEYSGILIKYRLNND</sequence>
<dbReference type="PANTHER" id="PTHR38834:SF3">
    <property type="entry name" value="SOLUTE-BINDING PROTEIN FAMILY 3_N-TERMINAL DOMAIN-CONTAINING PROTEIN"/>
    <property type="match status" value="1"/>
</dbReference>
<reference evidence="3" key="1">
    <citation type="journal article" date="2021" name="Microb. Physiol.">
        <title>Proteogenomic Insights into the Physiology of Marine, Sulfate-Reducing, Filamentous Desulfonema limicola and Desulfonema magnum.</title>
        <authorList>
            <person name="Schnaars V."/>
            <person name="Wohlbrand L."/>
            <person name="Scheve S."/>
            <person name="Hinrichs C."/>
            <person name="Reinhardt R."/>
            <person name="Rabus R."/>
        </authorList>
    </citation>
    <scope>NUCLEOTIDE SEQUENCE</scope>
    <source>
        <strain evidence="3">5ac10</strain>
    </source>
</reference>
<organism evidence="3 4">
    <name type="scientific">Desulfonema limicola</name>
    <dbReference type="NCBI Taxonomy" id="45656"/>
    <lineage>
        <taxon>Bacteria</taxon>
        <taxon>Pseudomonadati</taxon>
        <taxon>Thermodesulfobacteriota</taxon>
        <taxon>Desulfobacteria</taxon>
        <taxon>Desulfobacterales</taxon>
        <taxon>Desulfococcaceae</taxon>
        <taxon>Desulfonema</taxon>
    </lineage>
</organism>
<evidence type="ECO:0000259" key="2">
    <source>
        <dbReference type="Pfam" id="PF00497"/>
    </source>
</evidence>